<accession>A0A0N4TMJ8</accession>
<feature type="coiled-coil region" evidence="1">
    <location>
        <begin position="682"/>
        <end position="709"/>
    </location>
</feature>
<dbReference type="Proteomes" id="UP000278627">
    <property type="component" value="Unassembled WGS sequence"/>
</dbReference>
<feature type="signal peptide" evidence="2">
    <location>
        <begin position="1"/>
        <end position="25"/>
    </location>
</feature>
<dbReference type="CDD" id="cd00037">
    <property type="entry name" value="CLECT"/>
    <property type="match status" value="1"/>
</dbReference>
<evidence type="ECO:0000313" key="4">
    <source>
        <dbReference type="EMBL" id="VDN90821.1"/>
    </source>
</evidence>
<dbReference type="AlphaFoldDB" id="A0A0N4TMJ8"/>
<proteinExistence type="predicted"/>
<dbReference type="InterPro" id="IPR001304">
    <property type="entry name" value="C-type_lectin-like"/>
</dbReference>
<gene>
    <name evidence="4" type="ORF">BPAG_LOCUS9635</name>
</gene>
<keyword evidence="5" id="KW-1185">Reference proteome</keyword>
<evidence type="ECO:0000256" key="2">
    <source>
        <dbReference type="SAM" id="SignalP"/>
    </source>
</evidence>
<dbReference type="PROSITE" id="PS50041">
    <property type="entry name" value="C_TYPE_LECTIN_2"/>
    <property type="match status" value="1"/>
</dbReference>
<dbReference type="PANTHER" id="PTHR45710:SF38">
    <property type="entry name" value="C-TYPE LECTIN DOMAIN-CONTAINING PROTEIN 180"/>
    <property type="match status" value="1"/>
</dbReference>
<evidence type="ECO:0000313" key="5">
    <source>
        <dbReference type="Proteomes" id="UP000278627"/>
    </source>
</evidence>
<dbReference type="InterPro" id="IPR016187">
    <property type="entry name" value="CTDL_fold"/>
</dbReference>
<evidence type="ECO:0000256" key="1">
    <source>
        <dbReference type="SAM" id="Coils"/>
    </source>
</evidence>
<dbReference type="Pfam" id="PF00059">
    <property type="entry name" value="Lectin_C"/>
    <property type="match status" value="1"/>
</dbReference>
<dbReference type="SMART" id="SM00034">
    <property type="entry name" value="CLECT"/>
    <property type="match status" value="1"/>
</dbReference>
<dbReference type="WBParaSite" id="BPAG_0000967301-mRNA-1">
    <property type="protein sequence ID" value="BPAG_0000967301-mRNA-1"/>
    <property type="gene ID" value="BPAG_0000967301"/>
</dbReference>
<reference evidence="4 5" key="2">
    <citation type="submission" date="2018-11" db="EMBL/GenBank/DDBJ databases">
        <authorList>
            <consortium name="Pathogen Informatics"/>
        </authorList>
    </citation>
    <scope>NUCLEOTIDE SEQUENCE [LARGE SCALE GENOMIC DNA]</scope>
</reference>
<evidence type="ECO:0000259" key="3">
    <source>
        <dbReference type="PROSITE" id="PS50041"/>
    </source>
</evidence>
<sequence>MSRWWFVRLIVAIVTLLAQIVGSHSTVKARQIIIHNNILNLQETRETNFLFNFQFISPVQNYGTSWIADSEGYHYQFHLSEQSWNTAREYCLALASDLVVIKSLQQINWLISHYPLRNSIMPERTIQIGLVLVDKENSAEKEWKWVDNTPLNATYLEWEILVRNTTEKALDPTERGRCALLSIDNRMLKAIPCDQRPDFDYTNRFICQRNDEQHREHERKNNPFYEFFAQWINELRKDTLVKSQPRTVQLQGVRTQTANVQGKVEDLSPISGKKENVVGEDKEDSFSGGQKIIAEKTLTTADSDVEGIDVDFATKQMEKEKRKVAKNETSTGNKHELQSKNFTAKWKSTVRKENIKNNDDVPLNNGKENGLISSLNPLKQKSQQSSELCDENETAQKDSRTWYEQFGDIFRNLNLFLKQEKSSDLRALLDNNDTNKTLVERLKETLHAKSSKEPSKHNVVENKRVLQKMNDQQQFDDSIHEVHDISNTPAHESDINSVVPYKENTGIVLQKVDGRPVIDHTYGTAELNRTEIYRKEELAKRSEVNEGEIYELLGKKLQSIFTERIQNVSNLDNNATIMSNEISKNIKSNISEEQINRNEIQIYYDAANEQKPGSPSLLPADQHNNIAEETTNVPRNFINNIQQIIKRPTESSNETETPLEFLNGNIILLEERKVDRNKTNIKLDIEKAISNMKQNLENANEEIRRLFSKSRSWL</sequence>
<dbReference type="InterPro" id="IPR050828">
    <property type="entry name" value="C-type_lectin/matrix_domain"/>
</dbReference>
<feature type="domain" description="C-type lectin" evidence="3">
    <location>
        <begin position="70"/>
        <end position="196"/>
    </location>
</feature>
<evidence type="ECO:0000313" key="6">
    <source>
        <dbReference type="WBParaSite" id="BPAG_0000967301-mRNA-1"/>
    </source>
</evidence>
<feature type="chain" id="PRO_5043122055" evidence="2">
    <location>
        <begin position="26"/>
        <end position="714"/>
    </location>
</feature>
<keyword evidence="1" id="KW-0175">Coiled coil</keyword>
<protein>
    <submittedName>
        <fullName evidence="6">C-type lectin domain-containing protein</fullName>
    </submittedName>
</protein>
<organism evidence="6">
    <name type="scientific">Brugia pahangi</name>
    <name type="common">Filarial nematode worm</name>
    <dbReference type="NCBI Taxonomy" id="6280"/>
    <lineage>
        <taxon>Eukaryota</taxon>
        <taxon>Metazoa</taxon>
        <taxon>Ecdysozoa</taxon>
        <taxon>Nematoda</taxon>
        <taxon>Chromadorea</taxon>
        <taxon>Rhabditida</taxon>
        <taxon>Spirurina</taxon>
        <taxon>Spiruromorpha</taxon>
        <taxon>Filarioidea</taxon>
        <taxon>Onchocercidae</taxon>
        <taxon>Brugia</taxon>
    </lineage>
</organism>
<dbReference type="EMBL" id="UZAD01013161">
    <property type="protein sequence ID" value="VDN90821.1"/>
    <property type="molecule type" value="Genomic_DNA"/>
</dbReference>
<dbReference type="Gene3D" id="3.10.100.10">
    <property type="entry name" value="Mannose-Binding Protein A, subunit A"/>
    <property type="match status" value="1"/>
</dbReference>
<reference evidence="6" key="1">
    <citation type="submission" date="2017-02" db="UniProtKB">
        <authorList>
            <consortium name="WormBaseParasite"/>
        </authorList>
    </citation>
    <scope>IDENTIFICATION</scope>
</reference>
<dbReference type="PANTHER" id="PTHR45710">
    <property type="entry name" value="C-TYPE LECTIN DOMAIN-CONTAINING PROTEIN 180"/>
    <property type="match status" value="1"/>
</dbReference>
<dbReference type="InterPro" id="IPR016186">
    <property type="entry name" value="C-type_lectin-like/link_sf"/>
</dbReference>
<name>A0A0N4TMJ8_BRUPA</name>
<dbReference type="SUPFAM" id="SSF56436">
    <property type="entry name" value="C-type lectin-like"/>
    <property type="match status" value="1"/>
</dbReference>
<dbReference type="STRING" id="6280.A0A0N4TMJ8"/>
<keyword evidence="2" id="KW-0732">Signal</keyword>